<proteinExistence type="predicted"/>
<evidence type="ECO:0000313" key="1">
    <source>
        <dbReference type="EMBL" id="AJP47653.1"/>
    </source>
</evidence>
<dbReference type="KEGG" id="rbu:PG1C_02620"/>
<reference evidence="1 2" key="1">
    <citation type="journal article" date="2015" name="Genome Announc.">
        <title>Complete Genome Sequence of a Novel Bacterium within the Family Rhodocyclaceae That Degrades Polycyclic Aromatic Hydrocarbons.</title>
        <authorList>
            <person name="Singleton D.R."/>
            <person name="Dickey A.N."/>
            <person name="Scholl E.H."/>
            <person name="Wright F.A."/>
            <person name="Aitken M.D."/>
        </authorList>
    </citation>
    <scope>NUCLEOTIDE SEQUENCE [LARGE SCALE GENOMIC DNA]</scope>
    <source>
        <strain evidence="2">PG1-Ca6</strain>
    </source>
</reference>
<dbReference type="Pfam" id="PF05258">
    <property type="entry name" value="DciA"/>
    <property type="match status" value="1"/>
</dbReference>
<accession>A0A0C5J7I4</accession>
<evidence type="ECO:0008006" key="3">
    <source>
        <dbReference type="Google" id="ProtNLM"/>
    </source>
</evidence>
<gene>
    <name evidence="1" type="ORF">PG1C_02620</name>
</gene>
<dbReference type="Proteomes" id="UP000061603">
    <property type="component" value="Chromosome"/>
</dbReference>
<name>A0A0C5J7I4_9PROT</name>
<dbReference type="EMBL" id="CP010554">
    <property type="protein sequence ID" value="AJP47653.1"/>
    <property type="molecule type" value="Genomic_DNA"/>
</dbReference>
<dbReference type="InterPro" id="IPR007922">
    <property type="entry name" value="DciA-like"/>
</dbReference>
<protein>
    <recommendedName>
        <fullName evidence="3">DUF721 domain-containing protein</fullName>
    </recommendedName>
</protein>
<evidence type="ECO:0000313" key="2">
    <source>
        <dbReference type="Proteomes" id="UP000061603"/>
    </source>
</evidence>
<organism evidence="1 2">
    <name type="scientific">Rugosibacter aromaticivorans</name>
    <dbReference type="NCBI Taxonomy" id="1565605"/>
    <lineage>
        <taxon>Bacteria</taxon>
        <taxon>Pseudomonadati</taxon>
        <taxon>Pseudomonadota</taxon>
        <taxon>Betaproteobacteria</taxon>
        <taxon>Nitrosomonadales</taxon>
        <taxon>Sterolibacteriaceae</taxon>
        <taxon>Rugosibacter</taxon>
    </lineage>
</organism>
<dbReference type="AlphaFoldDB" id="A0A0C5J7I4"/>
<keyword evidence="2" id="KW-1185">Reference proteome</keyword>
<dbReference type="HOGENOM" id="CLU_114851_2_0_4"/>
<sequence length="144" mass="15679">MAKSLQEHLVSTEGLARLAAHAHRLLVFQHTLETVLPEALRPHARVANFRLGKIFIHTSNSAVAAKVRQLGPRIATALTSSTAQVTEIGVSVQANPATQPKANDQRPVLPGNQQKQRLTLLAQNLPPESALKRAIERLIKVVTE</sequence>